<feature type="chain" id="PRO_5037686788" description="Surface lipoprotein assembly modifier C-terminal domain-containing protein" evidence="2">
    <location>
        <begin position="27"/>
        <end position="474"/>
    </location>
</feature>
<evidence type="ECO:0000256" key="2">
    <source>
        <dbReference type="SAM" id="SignalP"/>
    </source>
</evidence>
<dbReference type="InterPro" id="IPR007655">
    <property type="entry name" value="Slam_C"/>
</dbReference>
<evidence type="ECO:0000313" key="5">
    <source>
        <dbReference type="Proteomes" id="UP000742786"/>
    </source>
</evidence>
<dbReference type="AlphaFoldDB" id="A0A916MZP9"/>
<dbReference type="EMBL" id="CAJQUM010000001">
    <property type="protein sequence ID" value="CAG4883148.1"/>
    <property type="molecule type" value="Genomic_DNA"/>
</dbReference>
<evidence type="ECO:0000256" key="1">
    <source>
        <dbReference type="PROSITE-ProRule" id="PRU00339"/>
    </source>
</evidence>
<keyword evidence="2" id="KW-0732">Signal</keyword>
<feature type="signal peptide" evidence="2">
    <location>
        <begin position="1"/>
        <end position="26"/>
    </location>
</feature>
<evidence type="ECO:0000313" key="4">
    <source>
        <dbReference type="EMBL" id="CAG4883148.1"/>
    </source>
</evidence>
<evidence type="ECO:0000259" key="3">
    <source>
        <dbReference type="Pfam" id="PF04575"/>
    </source>
</evidence>
<accession>A0A916MZP9</accession>
<dbReference type="InterPro" id="IPR011990">
    <property type="entry name" value="TPR-like_helical_dom_sf"/>
</dbReference>
<dbReference type="RefSeq" id="WP_220635144.1">
    <property type="nucleotide sequence ID" value="NZ_CAJQUM010000001.1"/>
</dbReference>
<dbReference type="Pfam" id="PF04575">
    <property type="entry name" value="SlipAM"/>
    <property type="match status" value="1"/>
</dbReference>
<dbReference type="PROSITE" id="PS50005">
    <property type="entry name" value="TPR"/>
    <property type="match status" value="2"/>
</dbReference>
<dbReference type="SUPFAM" id="SSF56935">
    <property type="entry name" value="Porins"/>
    <property type="match status" value="1"/>
</dbReference>
<dbReference type="SUPFAM" id="SSF48452">
    <property type="entry name" value="TPR-like"/>
    <property type="match status" value="1"/>
</dbReference>
<dbReference type="Proteomes" id="UP000742786">
    <property type="component" value="Unassembled WGS sequence"/>
</dbReference>
<name>A0A916MZP9_9PROT</name>
<reference evidence="4" key="1">
    <citation type="submission" date="2021-04" db="EMBL/GenBank/DDBJ databases">
        <authorList>
            <person name="Hornung B."/>
        </authorList>
    </citation>
    <scope>NUCLEOTIDE SEQUENCE</scope>
    <source>
        <strain evidence="4">G5G6</strain>
    </source>
</reference>
<feature type="repeat" description="TPR" evidence="1">
    <location>
        <begin position="116"/>
        <end position="149"/>
    </location>
</feature>
<keyword evidence="1" id="KW-0802">TPR repeat</keyword>
<feature type="domain" description="Surface lipoprotein assembly modifier C-terminal" evidence="3">
    <location>
        <begin position="178"/>
        <end position="474"/>
    </location>
</feature>
<feature type="repeat" description="TPR" evidence="1">
    <location>
        <begin position="82"/>
        <end position="115"/>
    </location>
</feature>
<sequence length="474" mass="51736">MAFGRFCCGLAAGFALITLGNGVAYAQDAKAQAGPDAQARHAALVAATEKPVDDAEALMKAGKAAEAYGLLEPLEFEKAGDKRFDYLLGIAALDSGRPDKATIAFERVIAVDPNFAGARLDMARAYFQLGDLPRAKTEFDTVMKQNPPEAARVTIQKYLDAMAAHEKALQTRITAYLEGSVGRDTNINSSTSQGQIPIPVFGNLVFTLSQANISMADSYAGIAMGGEVTHSISPKLALYAGVDLRQRGYTSESQFDTVDLLEHAGVSYTTGEDTFRAGLLGDQYMLSTTRLYNTAGVNGEWRHMLSPGNQLSMFGQFSSFRFDPDSMRIQDFDQSVVGAGWMHVMPDGKSALFGSIFVGHEKSVAPVTAINPTGGRADGNKDMTGLRFGTQVMLNDKWDFFESIGFQWARYDKANAAFLVTRDDRQTDVTLGLNWHFDKLWTVRPQLALSSNDSNIAIYRYHRADVSVAVRRDF</sequence>
<protein>
    <recommendedName>
        <fullName evidence="3">Surface lipoprotein assembly modifier C-terminal domain-containing protein</fullName>
    </recommendedName>
</protein>
<dbReference type="Pfam" id="PF14559">
    <property type="entry name" value="TPR_19"/>
    <property type="match status" value="1"/>
</dbReference>
<gene>
    <name evidence="4" type="ORF">GTOL_11030</name>
</gene>
<organism evidence="4 5">
    <name type="scientific">Georgfuchsia toluolica</name>
    <dbReference type="NCBI Taxonomy" id="424218"/>
    <lineage>
        <taxon>Bacteria</taxon>
        <taxon>Pseudomonadati</taxon>
        <taxon>Pseudomonadota</taxon>
        <taxon>Betaproteobacteria</taxon>
        <taxon>Nitrosomonadales</taxon>
        <taxon>Sterolibacteriaceae</taxon>
        <taxon>Georgfuchsia</taxon>
    </lineage>
</organism>
<dbReference type="InterPro" id="IPR019734">
    <property type="entry name" value="TPR_rpt"/>
</dbReference>
<comment type="caution">
    <text evidence="4">The sequence shown here is derived from an EMBL/GenBank/DDBJ whole genome shotgun (WGS) entry which is preliminary data.</text>
</comment>
<proteinExistence type="predicted"/>
<dbReference type="Gene3D" id="1.25.40.10">
    <property type="entry name" value="Tetratricopeptide repeat domain"/>
    <property type="match status" value="1"/>
</dbReference>
<keyword evidence="5" id="KW-1185">Reference proteome</keyword>